<dbReference type="PANTHER" id="PTHR14196:SF0">
    <property type="entry name" value="PROTEIN BOWEL"/>
    <property type="match status" value="1"/>
</dbReference>
<dbReference type="InterPro" id="IPR036236">
    <property type="entry name" value="Znf_C2H2_sf"/>
</dbReference>
<accession>A0AAV2PUC4</accession>
<dbReference type="GO" id="GO:0000981">
    <property type="term" value="F:DNA-binding transcription factor activity, RNA polymerase II-specific"/>
    <property type="evidence" value="ECO:0007669"/>
    <property type="project" value="TreeGrafter"/>
</dbReference>
<evidence type="ECO:0000256" key="6">
    <source>
        <dbReference type="ARBA" id="ARBA00023015"/>
    </source>
</evidence>
<evidence type="ECO:0000313" key="11">
    <source>
        <dbReference type="EMBL" id="CAL4064959.1"/>
    </source>
</evidence>
<feature type="non-terminal residue" evidence="11">
    <location>
        <position position="112"/>
    </location>
</feature>
<dbReference type="Proteomes" id="UP001497623">
    <property type="component" value="Unassembled WGS sequence"/>
</dbReference>
<dbReference type="PROSITE" id="PS00028">
    <property type="entry name" value="ZINC_FINGER_C2H2_1"/>
    <property type="match status" value="1"/>
</dbReference>
<dbReference type="InterPro" id="IPR013087">
    <property type="entry name" value="Znf_C2H2_type"/>
</dbReference>
<dbReference type="EMBL" id="CAXKWB010001620">
    <property type="protein sequence ID" value="CAL4064959.1"/>
    <property type="molecule type" value="Genomic_DNA"/>
</dbReference>
<evidence type="ECO:0000256" key="3">
    <source>
        <dbReference type="ARBA" id="ARBA00022737"/>
    </source>
</evidence>
<dbReference type="InterPro" id="IPR050717">
    <property type="entry name" value="C2H2-ZF_Transcription_Reg"/>
</dbReference>
<evidence type="ECO:0000256" key="2">
    <source>
        <dbReference type="ARBA" id="ARBA00022723"/>
    </source>
</evidence>
<dbReference type="Gene3D" id="3.30.160.60">
    <property type="entry name" value="Classic Zinc Finger"/>
    <property type="match status" value="1"/>
</dbReference>
<keyword evidence="7" id="KW-0804">Transcription</keyword>
<gene>
    <name evidence="11" type="ORF">MNOR_LOCUS4417</name>
</gene>
<dbReference type="GO" id="GO:0000977">
    <property type="term" value="F:RNA polymerase II transcription regulatory region sequence-specific DNA binding"/>
    <property type="evidence" value="ECO:0007669"/>
    <property type="project" value="TreeGrafter"/>
</dbReference>
<evidence type="ECO:0000256" key="7">
    <source>
        <dbReference type="ARBA" id="ARBA00023163"/>
    </source>
</evidence>
<dbReference type="AlphaFoldDB" id="A0AAV2PUC4"/>
<dbReference type="PROSITE" id="PS50157">
    <property type="entry name" value="ZINC_FINGER_C2H2_2"/>
    <property type="match status" value="1"/>
</dbReference>
<dbReference type="SUPFAM" id="SSF57667">
    <property type="entry name" value="beta-beta-alpha zinc fingers"/>
    <property type="match status" value="1"/>
</dbReference>
<evidence type="ECO:0000313" key="12">
    <source>
        <dbReference type="Proteomes" id="UP001497623"/>
    </source>
</evidence>
<dbReference type="GO" id="GO:0005634">
    <property type="term" value="C:nucleus"/>
    <property type="evidence" value="ECO:0007669"/>
    <property type="project" value="UniProtKB-SubCell"/>
</dbReference>
<dbReference type="GO" id="GO:0008270">
    <property type="term" value="F:zinc ion binding"/>
    <property type="evidence" value="ECO:0007669"/>
    <property type="project" value="UniProtKB-KW"/>
</dbReference>
<keyword evidence="3" id="KW-0677">Repeat</keyword>
<reference evidence="11 12" key="1">
    <citation type="submission" date="2024-05" db="EMBL/GenBank/DDBJ databases">
        <authorList>
            <person name="Wallberg A."/>
        </authorList>
    </citation>
    <scope>NUCLEOTIDE SEQUENCE [LARGE SCALE GENOMIC DNA]</scope>
</reference>
<comment type="caution">
    <text evidence="11">The sequence shown here is derived from an EMBL/GenBank/DDBJ whole genome shotgun (WGS) entry which is preliminary data.</text>
</comment>
<keyword evidence="2" id="KW-0479">Metal-binding</keyword>
<name>A0AAV2PUC4_MEGNR</name>
<keyword evidence="4 9" id="KW-0863">Zinc-finger</keyword>
<keyword evidence="5" id="KW-0862">Zinc</keyword>
<protein>
    <recommendedName>
        <fullName evidence="10">C2H2-type domain-containing protein</fullName>
    </recommendedName>
</protein>
<evidence type="ECO:0000256" key="5">
    <source>
        <dbReference type="ARBA" id="ARBA00022833"/>
    </source>
</evidence>
<organism evidence="11 12">
    <name type="scientific">Meganyctiphanes norvegica</name>
    <name type="common">Northern krill</name>
    <name type="synonym">Thysanopoda norvegica</name>
    <dbReference type="NCBI Taxonomy" id="48144"/>
    <lineage>
        <taxon>Eukaryota</taxon>
        <taxon>Metazoa</taxon>
        <taxon>Ecdysozoa</taxon>
        <taxon>Arthropoda</taxon>
        <taxon>Crustacea</taxon>
        <taxon>Multicrustacea</taxon>
        <taxon>Malacostraca</taxon>
        <taxon>Eumalacostraca</taxon>
        <taxon>Eucarida</taxon>
        <taxon>Euphausiacea</taxon>
        <taxon>Euphausiidae</taxon>
        <taxon>Meganyctiphanes</taxon>
    </lineage>
</organism>
<dbReference type="FunFam" id="3.30.160.60:FF:000311">
    <property type="entry name" value="protein odd-skipped-related 2 isoform X1"/>
    <property type="match status" value="1"/>
</dbReference>
<keyword evidence="12" id="KW-1185">Reference proteome</keyword>
<proteinExistence type="predicted"/>
<keyword evidence="8" id="KW-0539">Nucleus</keyword>
<sequence length="112" mass="12513">MDLLSPREDFINPGPHVFQSINLAALQSLQSYVPLPSTTDSSAVISQDSSYDPASVTGISDPNMALTTLAYLLTPGGPLSRPKKRYICRFCQREFTKSYNLLIHERIHTDER</sequence>
<dbReference type="PANTHER" id="PTHR14196">
    <property type="entry name" value="ODD-SKIPPED - RELATED"/>
    <property type="match status" value="1"/>
</dbReference>
<evidence type="ECO:0000256" key="1">
    <source>
        <dbReference type="ARBA" id="ARBA00004123"/>
    </source>
</evidence>
<feature type="domain" description="C2H2-type" evidence="10">
    <location>
        <begin position="86"/>
        <end position="112"/>
    </location>
</feature>
<comment type="subcellular location">
    <subcellularLocation>
        <location evidence="1">Nucleus</location>
    </subcellularLocation>
</comment>
<keyword evidence="6" id="KW-0805">Transcription regulation</keyword>
<evidence type="ECO:0000256" key="9">
    <source>
        <dbReference type="PROSITE-ProRule" id="PRU00042"/>
    </source>
</evidence>
<evidence type="ECO:0000259" key="10">
    <source>
        <dbReference type="PROSITE" id="PS50157"/>
    </source>
</evidence>
<evidence type="ECO:0000256" key="8">
    <source>
        <dbReference type="ARBA" id="ARBA00023242"/>
    </source>
</evidence>
<evidence type="ECO:0000256" key="4">
    <source>
        <dbReference type="ARBA" id="ARBA00022771"/>
    </source>
</evidence>